<comment type="caution">
    <text evidence="2">The sequence shown here is derived from an EMBL/GenBank/DDBJ whole genome shotgun (WGS) entry which is preliminary data.</text>
</comment>
<evidence type="ECO:0000313" key="3">
    <source>
        <dbReference type="Proteomes" id="UP000307790"/>
    </source>
</evidence>
<accession>A0A5R9IDZ9</accession>
<keyword evidence="1" id="KW-1133">Transmembrane helix</keyword>
<name>A0A5R9IDZ9_9GAMM</name>
<feature type="transmembrane region" description="Helical" evidence="1">
    <location>
        <begin position="7"/>
        <end position="23"/>
    </location>
</feature>
<organism evidence="2 3">
    <name type="scientific">Thalassotalea litorea</name>
    <dbReference type="NCBI Taxonomy" id="2020715"/>
    <lineage>
        <taxon>Bacteria</taxon>
        <taxon>Pseudomonadati</taxon>
        <taxon>Pseudomonadota</taxon>
        <taxon>Gammaproteobacteria</taxon>
        <taxon>Alteromonadales</taxon>
        <taxon>Colwelliaceae</taxon>
        <taxon>Thalassotalea</taxon>
    </lineage>
</organism>
<proteinExistence type="predicted"/>
<sequence>MFSTNRDQTLALLLILAACYFIYTATELIFHTLGILAIALFYLVCLRSLVRIDADAKQCKRSVLPLKSNRYSFHYKTRLLVLTGNLLLLIESIRFFPENLAVAIALFSVILAIREWIALIQWANICQRQIMKY</sequence>
<evidence type="ECO:0000313" key="2">
    <source>
        <dbReference type="EMBL" id="TLU61831.1"/>
    </source>
</evidence>
<dbReference type="AlphaFoldDB" id="A0A5R9IDZ9"/>
<dbReference type="PROSITE" id="PS51257">
    <property type="entry name" value="PROKAR_LIPOPROTEIN"/>
    <property type="match status" value="1"/>
</dbReference>
<dbReference type="Proteomes" id="UP000307790">
    <property type="component" value="Unassembled WGS sequence"/>
</dbReference>
<protein>
    <submittedName>
        <fullName evidence="2">Uncharacterized protein</fullName>
    </submittedName>
</protein>
<keyword evidence="1" id="KW-0812">Transmembrane</keyword>
<dbReference type="EMBL" id="VCBC01000014">
    <property type="protein sequence ID" value="TLU61831.1"/>
    <property type="molecule type" value="Genomic_DNA"/>
</dbReference>
<feature type="transmembrane region" description="Helical" evidence="1">
    <location>
        <begin position="102"/>
        <end position="123"/>
    </location>
</feature>
<evidence type="ECO:0000256" key="1">
    <source>
        <dbReference type="SAM" id="Phobius"/>
    </source>
</evidence>
<keyword evidence="3" id="KW-1185">Reference proteome</keyword>
<gene>
    <name evidence="2" type="ORF">FE810_13515</name>
</gene>
<reference evidence="2 3" key="1">
    <citation type="submission" date="2019-05" db="EMBL/GenBank/DDBJ databases">
        <title>Genome sequences of Thalassotalea litorea 1K03283.</title>
        <authorList>
            <person name="Zhang D."/>
        </authorList>
    </citation>
    <scope>NUCLEOTIDE SEQUENCE [LARGE SCALE GENOMIC DNA]</scope>
    <source>
        <strain evidence="2 3">MCCC 1K03283</strain>
    </source>
</reference>
<feature type="transmembrane region" description="Helical" evidence="1">
    <location>
        <begin position="29"/>
        <end position="50"/>
    </location>
</feature>
<feature type="transmembrane region" description="Helical" evidence="1">
    <location>
        <begin position="79"/>
        <end position="96"/>
    </location>
</feature>
<keyword evidence="1" id="KW-0472">Membrane</keyword>
<dbReference type="OrthoDB" id="9931881at2"/>
<dbReference type="RefSeq" id="WP_138320597.1">
    <property type="nucleotide sequence ID" value="NZ_VCBC01000014.1"/>
</dbReference>